<gene>
    <name evidence="1" type="ORF">EYF80_011719</name>
</gene>
<protein>
    <submittedName>
        <fullName evidence="1">Uncharacterized protein</fullName>
    </submittedName>
</protein>
<proteinExistence type="predicted"/>
<comment type="caution">
    <text evidence="1">The sequence shown here is derived from an EMBL/GenBank/DDBJ whole genome shotgun (WGS) entry which is preliminary data.</text>
</comment>
<dbReference type="EMBL" id="SRLO01000077">
    <property type="protein sequence ID" value="TNN77967.1"/>
    <property type="molecule type" value="Genomic_DNA"/>
</dbReference>
<dbReference type="AlphaFoldDB" id="A0A4Z2IJJ6"/>
<name>A0A4Z2IJJ6_9TELE</name>
<sequence>MSCREVAFSLRVAARRLDLPALAPSRSPVSIRRTENEYRAVWLHFSRDGGRILKVINTFGVTCKGSSVRPSKASRDVRVHVPFPLAPIMRFVLFARIATRENEDNNRKLQPAELHGDALDVKGSRYVGRTRIKN</sequence>
<reference evidence="1 2" key="1">
    <citation type="submission" date="2019-03" db="EMBL/GenBank/DDBJ databases">
        <title>First draft genome of Liparis tanakae, snailfish: a comprehensive survey of snailfish specific genes.</title>
        <authorList>
            <person name="Kim W."/>
            <person name="Song I."/>
            <person name="Jeong J.-H."/>
            <person name="Kim D."/>
            <person name="Kim S."/>
            <person name="Ryu S."/>
            <person name="Song J.Y."/>
            <person name="Lee S.K."/>
        </authorList>
    </citation>
    <scope>NUCLEOTIDE SEQUENCE [LARGE SCALE GENOMIC DNA]</scope>
    <source>
        <tissue evidence="1">Muscle</tissue>
    </source>
</reference>
<keyword evidence="2" id="KW-1185">Reference proteome</keyword>
<evidence type="ECO:0000313" key="1">
    <source>
        <dbReference type="EMBL" id="TNN77967.1"/>
    </source>
</evidence>
<evidence type="ECO:0000313" key="2">
    <source>
        <dbReference type="Proteomes" id="UP000314294"/>
    </source>
</evidence>
<organism evidence="1 2">
    <name type="scientific">Liparis tanakae</name>
    <name type="common">Tanaka's snailfish</name>
    <dbReference type="NCBI Taxonomy" id="230148"/>
    <lineage>
        <taxon>Eukaryota</taxon>
        <taxon>Metazoa</taxon>
        <taxon>Chordata</taxon>
        <taxon>Craniata</taxon>
        <taxon>Vertebrata</taxon>
        <taxon>Euteleostomi</taxon>
        <taxon>Actinopterygii</taxon>
        <taxon>Neopterygii</taxon>
        <taxon>Teleostei</taxon>
        <taxon>Neoteleostei</taxon>
        <taxon>Acanthomorphata</taxon>
        <taxon>Eupercaria</taxon>
        <taxon>Perciformes</taxon>
        <taxon>Cottioidei</taxon>
        <taxon>Cottales</taxon>
        <taxon>Liparidae</taxon>
        <taxon>Liparis</taxon>
    </lineage>
</organism>
<dbReference type="Proteomes" id="UP000314294">
    <property type="component" value="Unassembled WGS sequence"/>
</dbReference>
<accession>A0A4Z2IJJ6</accession>